<accession>A0A1R2CXX7</accession>
<dbReference type="OrthoDB" id="10261385at2759"/>
<evidence type="ECO:0000256" key="11">
    <source>
        <dbReference type="ARBA" id="ARBA00030268"/>
    </source>
</evidence>
<evidence type="ECO:0000256" key="9">
    <source>
        <dbReference type="ARBA" id="ARBA00022917"/>
    </source>
</evidence>
<comment type="caution">
    <text evidence="14">The sequence shown here is derived from an EMBL/GenBank/DDBJ whole genome shotgun (WGS) entry which is preliminary data.</text>
</comment>
<dbReference type="GO" id="GO:0006436">
    <property type="term" value="P:tryptophanyl-tRNA aminoacylation"/>
    <property type="evidence" value="ECO:0007669"/>
    <property type="project" value="InterPro"/>
</dbReference>
<dbReference type="PRINTS" id="PR01039">
    <property type="entry name" value="TRNASYNTHTRP"/>
</dbReference>
<dbReference type="InterPro" id="IPR002306">
    <property type="entry name" value="Trp-tRNA-ligase"/>
</dbReference>
<dbReference type="GO" id="GO:0005737">
    <property type="term" value="C:cytoplasm"/>
    <property type="evidence" value="ECO:0007669"/>
    <property type="project" value="UniProtKB-SubCell"/>
</dbReference>
<dbReference type="CDD" id="cd00806">
    <property type="entry name" value="TrpRS_core"/>
    <property type="match status" value="1"/>
</dbReference>
<evidence type="ECO:0000256" key="3">
    <source>
        <dbReference type="ARBA" id="ARBA00013161"/>
    </source>
</evidence>
<dbReference type="FunFam" id="1.10.240.10:FF:000007">
    <property type="entry name" value="Tryptophan--tRNA ligase"/>
    <property type="match status" value="1"/>
</dbReference>
<dbReference type="InterPro" id="IPR002305">
    <property type="entry name" value="aa-tRNA-synth_Ic"/>
</dbReference>
<dbReference type="SUPFAM" id="SSF52374">
    <property type="entry name" value="Nucleotidylyl transferase"/>
    <property type="match status" value="1"/>
</dbReference>
<gene>
    <name evidence="14" type="ORF">SteCoe_3053</name>
</gene>
<comment type="similarity">
    <text evidence="2 13">Belongs to the class-I aminoacyl-tRNA synthetase family.</text>
</comment>
<evidence type="ECO:0000256" key="8">
    <source>
        <dbReference type="ARBA" id="ARBA00022840"/>
    </source>
</evidence>
<comment type="subcellular location">
    <subcellularLocation>
        <location evidence="1">Cytoplasm</location>
    </subcellularLocation>
</comment>
<dbReference type="EC" id="6.1.1.2" evidence="3"/>
<evidence type="ECO:0000256" key="13">
    <source>
        <dbReference type="RuleBase" id="RU363036"/>
    </source>
</evidence>
<organism evidence="14 15">
    <name type="scientific">Stentor coeruleus</name>
    <dbReference type="NCBI Taxonomy" id="5963"/>
    <lineage>
        <taxon>Eukaryota</taxon>
        <taxon>Sar</taxon>
        <taxon>Alveolata</taxon>
        <taxon>Ciliophora</taxon>
        <taxon>Postciliodesmatophora</taxon>
        <taxon>Heterotrichea</taxon>
        <taxon>Heterotrichida</taxon>
        <taxon>Stentoridae</taxon>
        <taxon>Stentor</taxon>
    </lineage>
</organism>
<evidence type="ECO:0000256" key="2">
    <source>
        <dbReference type="ARBA" id="ARBA00005594"/>
    </source>
</evidence>
<evidence type="ECO:0000256" key="4">
    <source>
        <dbReference type="ARBA" id="ARBA00013782"/>
    </source>
</evidence>
<dbReference type="Gene3D" id="1.10.240.10">
    <property type="entry name" value="Tyrosyl-Transfer RNA Synthetase"/>
    <property type="match status" value="1"/>
</dbReference>
<keyword evidence="6 13" id="KW-0436">Ligase</keyword>
<keyword evidence="5" id="KW-0963">Cytoplasm</keyword>
<dbReference type="GO" id="GO:0004830">
    <property type="term" value="F:tryptophan-tRNA ligase activity"/>
    <property type="evidence" value="ECO:0007669"/>
    <property type="project" value="UniProtKB-EC"/>
</dbReference>
<dbReference type="FunFam" id="3.40.50.620:FF:000033">
    <property type="entry name" value="tryptophan--tRNA ligase, cytoplasmic"/>
    <property type="match status" value="1"/>
</dbReference>
<dbReference type="Pfam" id="PF00579">
    <property type="entry name" value="tRNA-synt_1b"/>
    <property type="match status" value="1"/>
</dbReference>
<keyword evidence="15" id="KW-1185">Reference proteome</keyword>
<evidence type="ECO:0000256" key="5">
    <source>
        <dbReference type="ARBA" id="ARBA00022490"/>
    </source>
</evidence>
<keyword evidence="8 13" id="KW-0067">ATP-binding</keyword>
<evidence type="ECO:0000256" key="7">
    <source>
        <dbReference type="ARBA" id="ARBA00022741"/>
    </source>
</evidence>
<evidence type="ECO:0000256" key="1">
    <source>
        <dbReference type="ARBA" id="ARBA00004496"/>
    </source>
</evidence>
<reference evidence="14 15" key="1">
    <citation type="submission" date="2016-11" db="EMBL/GenBank/DDBJ databases">
        <title>The macronuclear genome of Stentor coeruleus: a giant cell with tiny introns.</title>
        <authorList>
            <person name="Slabodnick M."/>
            <person name="Ruby J.G."/>
            <person name="Reiff S.B."/>
            <person name="Swart E.C."/>
            <person name="Gosai S."/>
            <person name="Prabakaran S."/>
            <person name="Witkowska E."/>
            <person name="Larue G.E."/>
            <person name="Fisher S."/>
            <person name="Freeman R.M."/>
            <person name="Gunawardena J."/>
            <person name="Chu W."/>
            <person name="Stover N.A."/>
            <person name="Gregory B.D."/>
            <person name="Nowacki M."/>
            <person name="Derisi J."/>
            <person name="Roy S.W."/>
            <person name="Marshall W.F."/>
            <person name="Sood P."/>
        </authorList>
    </citation>
    <scope>NUCLEOTIDE SEQUENCE [LARGE SCALE GENOMIC DNA]</scope>
    <source>
        <strain evidence="14">WM001</strain>
    </source>
</reference>
<dbReference type="Proteomes" id="UP000187209">
    <property type="component" value="Unassembled WGS sequence"/>
</dbReference>
<keyword evidence="9 13" id="KW-0648">Protein biosynthesis</keyword>
<keyword evidence="7 13" id="KW-0547">Nucleotide-binding</keyword>
<dbReference type="PROSITE" id="PS00178">
    <property type="entry name" value="AA_TRNA_LIGASE_I"/>
    <property type="match status" value="1"/>
</dbReference>
<dbReference type="AlphaFoldDB" id="A0A1R2CXX7"/>
<dbReference type="GO" id="GO:0005524">
    <property type="term" value="F:ATP binding"/>
    <property type="evidence" value="ECO:0007669"/>
    <property type="project" value="UniProtKB-KW"/>
</dbReference>
<evidence type="ECO:0000313" key="14">
    <source>
        <dbReference type="EMBL" id="OMJ93864.1"/>
    </source>
</evidence>
<dbReference type="EMBL" id="MPUH01000035">
    <property type="protein sequence ID" value="OMJ93864.1"/>
    <property type="molecule type" value="Genomic_DNA"/>
</dbReference>
<dbReference type="Gene3D" id="3.40.50.620">
    <property type="entry name" value="HUPs"/>
    <property type="match status" value="1"/>
</dbReference>
<protein>
    <recommendedName>
        <fullName evidence="4">Tryptophan--tRNA ligase, cytoplasmic</fullName>
        <ecNumber evidence="3">6.1.1.2</ecNumber>
    </recommendedName>
    <alternativeName>
        <fullName evidence="11">Tryptophanyl-tRNA synthetase</fullName>
    </alternativeName>
</protein>
<dbReference type="NCBIfam" id="TIGR00233">
    <property type="entry name" value="trpS"/>
    <property type="match status" value="1"/>
</dbReference>
<dbReference type="PANTHER" id="PTHR10055:SF1">
    <property type="entry name" value="TRYPTOPHAN--TRNA LIGASE, CYTOPLASMIC"/>
    <property type="match status" value="1"/>
</dbReference>
<dbReference type="PANTHER" id="PTHR10055">
    <property type="entry name" value="TRYPTOPHANYL-TRNA SYNTHETASE"/>
    <property type="match status" value="1"/>
</dbReference>
<proteinExistence type="inferred from homology"/>
<keyword evidence="10 13" id="KW-0030">Aminoacyl-tRNA synthetase</keyword>
<dbReference type="InterPro" id="IPR001412">
    <property type="entry name" value="aa-tRNA-synth_I_CS"/>
</dbReference>
<name>A0A1R2CXX7_9CILI</name>
<evidence type="ECO:0000256" key="12">
    <source>
        <dbReference type="ARBA" id="ARBA00049929"/>
    </source>
</evidence>
<evidence type="ECO:0000256" key="10">
    <source>
        <dbReference type="ARBA" id="ARBA00023146"/>
    </source>
</evidence>
<evidence type="ECO:0000313" key="15">
    <source>
        <dbReference type="Proteomes" id="UP000187209"/>
    </source>
</evidence>
<evidence type="ECO:0000256" key="6">
    <source>
        <dbReference type="ARBA" id="ARBA00022598"/>
    </source>
</evidence>
<sequence length="391" mass="44916">MEENKEDVVTPFSIESGETGVDYEKLVAKFGCEFVKPEHVQQIEELTGQKPHHLLRRGIYFAHRDLDVILSTFRNRKPFYLYTGRGPSSAALHVGHMVPFIINKWLQDAFNVPMIIQITDDEKYLYRPELSYEDVQKYAKENIRDIIACGFDINKTFIFTDSSYIHRLYPNFIKMQKHITLNQIQGCFGFNGTDNIGKWAYPPLQAVPAFSNSFPEIFGNRNIPCLIPEAIDQDPYFRMTRDVAPRIGYLKPAVLHAKFFPALQGLNTKMSASDANSAIYMDDTPEVIAKKITSYAFSGGGRSLKEHREKGANLAVDVPFQYLTFFMEDDARLEEIRVKYGSGEMLTKEIKADTIRIVTEFVLEHQRRRSLVTDEMIEAFMTPRPLLVNNL</sequence>
<comment type="catalytic activity">
    <reaction evidence="12">
        <text>tRNA(Trp) + L-tryptophan + ATP = L-tryptophyl-tRNA(Trp) + AMP + diphosphate + H(+)</text>
        <dbReference type="Rhea" id="RHEA:24080"/>
        <dbReference type="Rhea" id="RHEA-COMP:9671"/>
        <dbReference type="Rhea" id="RHEA-COMP:9705"/>
        <dbReference type="ChEBI" id="CHEBI:15378"/>
        <dbReference type="ChEBI" id="CHEBI:30616"/>
        <dbReference type="ChEBI" id="CHEBI:33019"/>
        <dbReference type="ChEBI" id="CHEBI:57912"/>
        <dbReference type="ChEBI" id="CHEBI:78442"/>
        <dbReference type="ChEBI" id="CHEBI:78535"/>
        <dbReference type="ChEBI" id="CHEBI:456215"/>
        <dbReference type="EC" id="6.1.1.2"/>
    </reaction>
</comment>
<dbReference type="InterPro" id="IPR014729">
    <property type="entry name" value="Rossmann-like_a/b/a_fold"/>
</dbReference>